<keyword evidence="7" id="KW-1185">Reference proteome</keyword>
<dbReference type="GO" id="GO:0030154">
    <property type="term" value="P:cell differentiation"/>
    <property type="evidence" value="ECO:0007669"/>
    <property type="project" value="TreeGrafter"/>
</dbReference>
<dbReference type="GO" id="GO:0043565">
    <property type="term" value="F:sequence-specific DNA binding"/>
    <property type="evidence" value="ECO:0007669"/>
    <property type="project" value="InterPro"/>
</dbReference>
<protein>
    <recommendedName>
        <fullName evidence="5">ETS domain-containing protein</fullName>
    </recommendedName>
</protein>
<feature type="region of interest" description="Disordered" evidence="4">
    <location>
        <begin position="1"/>
        <end position="30"/>
    </location>
</feature>
<dbReference type="PROSITE" id="PS50061">
    <property type="entry name" value="ETS_DOMAIN_3"/>
    <property type="match status" value="1"/>
</dbReference>
<feature type="domain" description="ETS" evidence="5">
    <location>
        <begin position="37"/>
        <end position="117"/>
    </location>
</feature>
<dbReference type="InterPro" id="IPR000418">
    <property type="entry name" value="Ets_dom"/>
</dbReference>
<comment type="subcellular location">
    <subcellularLocation>
        <location evidence="3">Nucleus</location>
    </subcellularLocation>
</comment>
<dbReference type="PANTHER" id="PTHR11849">
    <property type="entry name" value="ETS"/>
    <property type="match status" value="1"/>
</dbReference>
<keyword evidence="3" id="KW-0539">Nucleus</keyword>
<accession>A0AAV5WBG1</accession>
<dbReference type="Pfam" id="PF00178">
    <property type="entry name" value="Ets"/>
    <property type="match status" value="1"/>
</dbReference>
<dbReference type="AlphaFoldDB" id="A0AAV5WBG1"/>
<feature type="compositionally biased region" description="Polar residues" evidence="4">
    <location>
        <begin position="237"/>
        <end position="250"/>
    </location>
</feature>
<dbReference type="GO" id="GO:0000981">
    <property type="term" value="F:DNA-binding transcription factor activity, RNA polymerase II-specific"/>
    <property type="evidence" value="ECO:0007669"/>
    <property type="project" value="TreeGrafter"/>
</dbReference>
<dbReference type="PANTHER" id="PTHR11849:SF282">
    <property type="entry name" value="ETV5-RELATED PROTEIN ETS96B"/>
    <property type="match status" value="1"/>
</dbReference>
<evidence type="ECO:0000256" key="2">
    <source>
        <dbReference type="ARBA" id="ARBA00023125"/>
    </source>
</evidence>
<dbReference type="EMBL" id="BTSY01000005">
    <property type="protein sequence ID" value="GMT29344.1"/>
    <property type="molecule type" value="Genomic_DNA"/>
</dbReference>
<dbReference type="InterPro" id="IPR036390">
    <property type="entry name" value="WH_DNA-bd_sf"/>
</dbReference>
<evidence type="ECO:0000256" key="4">
    <source>
        <dbReference type="SAM" id="MobiDB-lite"/>
    </source>
</evidence>
<evidence type="ECO:0000313" key="6">
    <source>
        <dbReference type="EMBL" id="GMT29344.1"/>
    </source>
</evidence>
<feature type="non-terminal residue" evidence="6">
    <location>
        <position position="1"/>
    </location>
</feature>
<proteinExistence type="inferred from homology"/>
<organism evidence="6 7">
    <name type="scientific">Pristionchus fissidentatus</name>
    <dbReference type="NCBI Taxonomy" id="1538716"/>
    <lineage>
        <taxon>Eukaryota</taxon>
        <taxon>Metazoa</taxon>
        <taxon>Ecdysozoa</taxon>
        <taxon>Nematoda</taxon>
        <taxon>Chromadorea</taxon>
        <taxon>Rhabditida</taxon>
        <taxon>Rhabditina</taxon>
        <taxon>Diplogasteromorpha</taxon>
        <taxon>Diplogasteroidea</taxon>
        <taxon>Neodiplogasteridae</taxon>
        <taxon>Pristionchus</taxon>
    </lineage>
</organism>
<reference evidence="6" key="1">
    <citation type="submission" date="2023-10" db="EMBL/GenBank/DDBJ databases">
        <title>Genome assembly of Pristionchus species.</title>
        <authorList>
            <person name="Yoshida K."/>
            <person name="Sommer R.J."/>
        </authorList>
    </citation>
    <scope>NUCLEOTIDE SEQUENCE</scope>
    <source>
        <strain evidence="6">RS5133</strain>
    </source>
</reference>
<evidence type="ECO:0000259" key="5">
    <source>
        <dbReference type="PROSITE" id="PS50061"/>
    </source>
</evidence>
<evidence type="ECO:0000256" key="3">
    <source>
        <dbReference type="RuleBase" id="RU004019"/>
    </source>
</evidence>
<dbReference type="InterPro" id="IPR046328">
    <property type="entry name" value="ETS_fam"/>
</dbReference>
<comment type="similarity">
    <text evidence="1 3">Belongs to the ETS family.</text>
</comment>
<dbReference type="GO" id="GO:0005634">
    <property type="term" value="C:nucleus"/>
    <property type="evidence" value="ECO:0007669"/>
    <property type="project" value="UniProtKB-SubCell"/>
</dbReference>
<dbReference type="Gene3D" id="1.10.10.10">
    <property type="entry name" value="Winged helix-like DNA-binding domain superfamily/Winged helix DNA-binding domain"/>
    <property type="match status" value="1"/>
</dbReference>
<gene>
    <name evidence="6" type="ORF">PFISCL1PPCAC_20641</name>
</gene>
<comment type="caution">
    <text evidence="6">The sequence shown here is derived from an EMBL/GenBank/DDBJ whole genome shotgun (WGS) entry which is preliminary data.</text>
</comment>
<feature type="region of interest" description="Disordered" evidence="4">
    <location>
        <begin position="237"/>
        <end position="260"/>
    </location>
</feature>
<evidence type="ECO:0000313" key="7">
    <source>
        <dbReference type="Proteomes" id="UP001432322"/>
    </source>
</evidence>
<dbReference type="SMART" id="SM00413">
    <property type="entry name" value="ETS"/>
    <property type="match status" value="1"/>
</dbReference>
<dbReference type="InterPro" id="IPR036388">
    <property type="entry name" value="WH-like_DNA-bd_sf"/>
</dbReference>
<dbReference type="Proteomes" id="UP001432322">
    <property type="component" value="Unassembled WGS sequence"/>
</dbReference>
<feature type="non-terminal residue" evidence="6">
    <location>
        <position position="260"/>
    </location>
</feature>
<keyword evidence="2 3" id="KW-0238">DNA-binding</keyword>
<evidence type="ECO:0000256" key="1">
    <source>
        <dbReference type="ARBA" id="ARBA00005562"/>
    </source>
</evidence>
<dbReference type="SUPFAM" id="SSF46785">
    <property type="entry name" value="Winged helix' DNA-binding domain"/>
    <property type="match status" value="1"/>
</dbReference>
<sequence>RAIYTKVKGSSSQKTRRFPDILPEDTKRGMGQAGGKKQLWYYLLTLLDDHTKKSVIVWTGNQRQFKVRNPNLLCHLWSMHNERSDVQWETLRRIMRTTGKNGILMAVPSKKHKGRNEEGVFGFVIEPAFYLGVTREELDLTIKLHCETGPLTVGGVLDSSCGLPVGTPVPVVPMMDLDRDGNPLYPVPQSFATVVGSSADNSNLIVNQPNQINQVDHRFTASSSSNIRSNMNNACQFAQSTPSNSSTPQNHIIPITPSIP</sequence>
<name>A0AAV5WBG1_9BILA</name>